<evidence type="ECO:0000313" key="7">
    <source>
        <dbReference type="Proteomes" id="UP001603013"/>
    </source>
</evidence>
<evidence type="ECO:0000259" key="5">
    <source>
        <dbReference type="Pfam" id="PF00149"/>
    </source>
</evidence>
<dbReference type="PANTHER" id="PTHR42988:SF2">
    <property type="entry name" value="CYCLIC NUCLEOTIDE PHOSPHODIESTERASE CBUA0032-RELATED"/>
    <property type="match status" value="1"/>
</dbReference>
<name>A0ABW6YF14_9ACTN</name>
<proteinExistence type="inferred from homology"/>
<evidence type="ECO:0000256" key="3">
    <source>
        <dbReference type="ARBA" id="ARBA00023004"/>
    </source>
</evidence>
<keyword evidence="2" id="KW-0378">Hydrolase</keyword>
<protein>
    <submittedName>
        <fullName evidence="6">Metallophosphoesterase</fullName>
    </submittedName>
</protein>
<evidence type="ECO:0000256" key="1">
    <source>
        <dbReference type="ARBA" id="ARBA00022723"/>
    </source>
</evidence>
<sequence>MIVIAHLSDIHIDSSPRSAERTGAVMAYLESLHVDLDAVVVTGDIADHGLESEYARVRELLRTRHPLLVCPGNHDRRDAFREVLLGAPPAARPGTPVNQVLRRDGFVLALCDSSVPGEDEGFLADETLDWLDGVLDETPDGVPVLVGFHHPPTALGMPFVDGIRQFGEDRLAERTASRPGIAAFLCGHAHTAAATTFAGRPLLVAPGVISSSKLPWEPYGHPNDHVYRDEMAPSLAFHVLDDGRITTHFRSVPLREPVVFGRAV</sequence>
<keyword evidence="7" id="KW-1185">Reference proteome</keyword>
<dbReference type="Gene3D" id="3.60.21.10">
    <property type="match status" value="1"/>
</dbReference>
<dbReference type="RefSeq" id="WP_391935675.1">
    <property type="nucleotide sequence ID" value="NZ_JBIBSM010000010.1"/>
</dbReference>
<dbReference type="InterPro" id="IPR050884">
    <property type="entry name" value="CNP_phosphodiesterase-III"/>
</dbReference>
<dbReference type="PANTHER" id="PTHR42988">
    <property type="entry name" value="PHOSPHOHYDROLASE"/>
    <property type="match status" value="1"/>
</dbReference>
<dbReference type="SUPFAM" id="SSF56300">
    <property type="entry name" value="Metallo-dependent phosphatases"/>
    <property type="match status" value="1"/>
</dbReference>
<dbReference type="Proteomes" id="UP001603013">
    <property type="component" value="Unassembled WGS sequence"/>
</dbReference>
<evidence type="ECO:0000313" key="6">
    <source>
        <dbReference type="EMBL" id="MFF8278431.1"/>
    </source>
</evidence>
<keyword evidence="1" id="KW-0479">Metal-binding</keyword>
<dbReference type="Pfam" id="PF00149">
    <property type="entry name" value="Metallophos"/>
    <property type="match status" value="1"/>
</dbReference>
<dbReference type="InterPro" id="IPR029052">
    <property type="entry name" value="Metallo-depent_PP-like"/>
</dbReference>
<comment type="similarity">
    <text evidence="4">Belongs to the cyclic nucleotide phosphodiesterase class-III family.</text>
</comment>
<dbReference type="EMBL" id="JBIBSM010000010">
    <property type="protein sequence ID" value="MFF8278431.1"/>
    <property type="molecule type" value="Genomic_DNA"/>
</dbReference>
<comment type="caution">
    <text evidence="6">The sequence shown here is derived from an EMBL/GenBank/DDBJ whole genome shotgun (WGS) entry which is preliminary data.</text>
</comment>
<keyword evidence="3" id="KW-0408">Iron</keyword>
<reference evidence="6 7" key="1">
    <citation type="submission" date="2024-10" db="EMBL/GenBank/DDBJ databases">
        <title>The Natural Products Discovery Center: Release of the First 8490 Sequenced Strains for Exploring Actinobacteria Biosynthetic Diversity.</title>
        <authorList>
            <person name="Kalkreuter E."/>
            <person name="Kautsar S.A."/>
            <person name="Yang D."/>
            <person name="Bader C.D."/>
            <person name="Teijaro C.N."/>
            <person name="Fluegel L."/>
            <person name="Davis C.M."/>
            <person name="Simpson J.R."/>
            <person name="Lauterbach L."/>
            <person name="Steele A.D."/>
            <person name="Gui C."/>
            <person name="Meng S."/>
            <person name="Li G."/>
            <person name="Viehrig K."/>
            <person name="Ye F."/>
            <person name="Su P."/>
            <person name="Kiefer A.F."/>
            <person name="Nichols A."/>
            <person name="Cepeda A.J."/>
            <person name="Yan W."/>
            <person name="Fan B."/>
            <person name="Jiang Y."/>
            <person name="Adhikari A."/>
            <person name="Zheng C.-J."/>
            <person name="Schuster L."/>
            <person name="Cowan T.M."/>
            <person name="Smanski M.J."/>
            <person name="Chevrette M.G."/>
            <person name="De Carvalho L.P.S."/>
            <person name="Shen B."/>
        </authorList>
    </citation>
    <scope>NUCLEOTIDE SEQUENCE [LARGE SCALE GENOMIC DNA]</scope>
    <source>
        <strain evidence="6 7">NPDC015755</strain>
    </source>
</reference>
<gene>
    <name evidence="6" type="ORF">ACF05T_20345</name>
</gene>
<evidence type="ECO:0000256" key="2">
    <source>
        <dbReference type="ARBA" id="ARBA00022801"/>
    </source>
</evidence>
<organism evidence="6 7">
    <name type="scientific">Streptomyces lateritius</name>
    <dbReference type="NCBI Taxonomy" id="67313"/>
    <lineage>
        <taxon>Bacteria</taxon>
        <taxon>Bacillati</taxon>
        <taxon>Actinomycetota</taxon>
        <taxon>Actinomycetes</taxon>
        <taxon>Kitasatosporales</taxon>
        <taxon>Streptomycetaceae</taxon>
        <taxon>Streptomyces</taxon>
    </lineage>
</organism>
<feature type="domain" description="Calcineurin-like phosphoesterase" evidence="5">
    <location>
        <begin position="3"/>
        <end position="191"/>
    </location>
</feature>
<dbReference type="InterPro" id="IPR004843">
    <property type="entry name" value="Calcineurin-like_PHP"/>
</dbReference>
<accession>A0ABW6YF14</accession>
<evidence type="ECO:0000256" key="4">
    <source>
        <dbReference type="ARBA" id="ARBA00025742"/>
    </source>
</evidence>